<dbReference type="Pfam" id="PF13505">
    <property type="entry name" value="OMP_b-brl"/>
    <property type="match status" value="1"/>
</dbReference>
<evidence type="ECO:0000256" key="3">
    <source>
        <dbReference type="SAM" id="SignalP"/>
    </source>
</evidence>
<evidence type="ECO:0000259" key="4">
    <source>
        <dbReference type="Pfam" id="PF13505"/>
    </source>
</evidence>
<comment type="subcellular location">
    <subcellularLocation>
        <location evidence="1">Cell outer membrane</location>
    </subcellularLocation>
</comment>
<dbReference type="AlphaFoldDB" id="A0A940YEA9"/>
<reference evidence="5 6" key="1">
    <citation type="submission" date="2021-04" db="EMBL/GenBank/DDBJ databases">
        <title>The genome sequence of Ideonella sp. 3Y2.</title>
        <authorList>
            <person name="Liu Y."/>
        </authorList>
    </citation>
    <scope>NUCLEOTIDE SEQUENCE [LARGE SCALE GENOMIC DNA]</scope>
    <source>
        <strain evidence="5 6">3Y2</strain>
    </source>
</reference>
<evidence type="ECO:0000256" key="2">
    <source>
        <dbReference type="ARBA" id="ARBA00022729"/>
    </source>
</evidence>
<sequence length="211" mass="23345">MKPLTHLLAALALACSLPLARAQTPPPAEQPVQPTVERRDVKLPRLPSTDFEVGLFFGIYSVQNFGTQGAAGLRLAYHLTEDWFVEAALGQAKVSDEAFRRVLPGGVITPGQETLNYMNLSAGYNLLPGELFLGAQRALPTQLYLIGGVGTTRFNGQRAQTFNLGMGWRVFLRDEWALRVDLRDHLFPLDLLGQRDRTHNPELTLGASFLF</sequence>
<dbReference type="InterPro" id="IPR027385">
    <property type="entry name" value="Beta-barrel_OMP"/>
</dbReference>
<dbReference type="Gene3D" id="2.40.160.20">
    <property type="match status" value="1"/>
</dbReference>
<feature type="domain" description="Outer membrane protein beta-barrel" evidence="4">
    <location>
        <begin position="50"/>
        <end position="209"/>
    </location>
</feature>
<feature type="signal peptide" evidence="3">
    <location>
        <begin position="1"/>
        <end position="22"/>
    </location>
</feature>
<dbReference type="EMBL" id="JAGQDD010000009">
    <property type="protein sequence ID" value="MBQ0931586.1"/>
    <property type="molecule type" value="Genomic_DNA"/>
</dbReference>
<gene>
    <name evidence="5" type="ORF">KAK03_13955</name>
</gene>
<feature type="chain" id="PRO_5037098531" evidence="3">
    <location>
        <begin position="23"/>
        <end position="211"/>
    </location>
</feature>
<dbReference type="InterPro" id="IPR030820">
    <property type="entry name" value="OMP_myx_plus_Proteobacteria"/>
</dbReference>
<protein>
    <submittedName>
        <fullName evidence="5">Outer membrane beta-barrel domain-containing protein</fullName>
    </submittedName>
</protein>
<proteinExistence type="predicted"/>
<organism evidence="5 6">
    <name type="scientific">Ideonella alba</name>
    <dbReference type="NCBI Taxonomy" id="2824118"/>
    <lineage>
        <taxon>Bacteria</taxon>
        <taxon>Pseudomonadati</taxon>
        <taxon>Pseudomonadota</taxon>
        <taxon>Betaproteobacteria</taxon>
        <taxon>Burkholderiales</taxon>
        <taxon>Sphaerotilaceae</taxon>
        <taxon>Ideonella</taxon>
    </lineage>
</organism>
<keyword evidence="2 3" id="KW-0732">Signal</keyword>
<evidence type="ECO:0000256" key="1">
    <source>
        <dbReference type="ARBA" id="ARBA00004442"/>
    </source>
</evidence>
<dbReference type="InterPro" id="IPR011250">
    <property type="entry name" value="OMP/PagP_B-barrel"/>
</dbReference>
<accession>A0A940YEA9</accession>
<dbReference type="PROSITE" id="PS51257">
    <property type="entry name" value="PROKAR_LIPOPROTEIN"/>
    <property type="match status" value="1"/>
</dbReference>
<dbReference type="GO" id="GO:0009279">
    <property type="term" value="C:cell outer membrane"/>
    <property type="evidence" value="ECO:0007669"/>
    <property type="project" value="UniProtKB-SubCell"/>
</dbReference>
<dbReference type="SUPFAM" id="SSF56925">
    <property type="entry name" value="OMPA-like"/>
    <property type="match status" value="1"/>
</dbReference>
<dbReference type="Proteomes" id="UP000676246">
    <property type="component" value="Unassembled WGS sequence"/>
</dbReference>
<dbReference type="RefSeq" id="WP_210854558.1">
    <property type="nucleotide sequence ID" value="NZ_JAGQDD010000009.1"/>
</dbReference>
<evidence type="ECO:0000313" key="5">
    <source>
        <dbReference type="EMBL" id="MBQ0931586.1"/>
    </source>
</evidence>
<keyword evidence="6" id="KW-1185">Reference proteome</keyword>
<name>A0A940YEA9_9BURK</name>
<dbReference type="NCBIfam" id="TIGR04565">
    <property type="entry name" value="OMP_myx_plus"/>
    <property type="match status" value="1"/>
</dbReference>
<evidence type="ECO:0000313" key="6">
    <source>
        <dbReference type="Proteomes" id="UP000676246"/>
    </source>
</evidence>
<comment type="caution">
    <text evidence="5">The sequence shown here is derived from an EMBL/GenBank/DDBJ whole genome shotgun (WGS) entry which is preliminary data.</text>
</comment>